<evidence type="ECO:0000259" key="1">
    <source>
        <dbReference type="Pfam" id="PF20150"/>
    </source>
</evidence>
<keyword evidence="3" id="KW-1185">Reference proteome</keyword>
<name>A0A8A3PSC9_9HELO</name>
<dbReference type="Proteomes" id="UP000672032">
    <property type="component" value="Chromosome 9"/>
</dbReference>
<accession>A0A8A3PSC9</accession>
<dbReference type="PANTHER" id="PTHR35910">
    <property type="entry name" value="2EXR DOMAIN-CONTAINING PROTEIN"/>
    <property type="match status" value="1"/>
</dbReference>
<dbReference type="Pfam" id="PF20150">
    <property type="entry name" value="2EXR"/>
    <property type="match status" value="1"/>
</dbReference>
<dbReference type="AlphaFoldDB" id="A0A8A3PSC9"/>
<organism evidence="2 3">
    <name type="scientific">Monilinia vaccinii-corymbosi</name>
    <dbReference type="NCBI Taxonomy" id="61207"/>
    <lineage>
        <taxon>Eukaryota</taxon>
        <taxon>Fungi</taxon>
        <taxon>Dikarya</taxon>
        <taxon>Ascomycota</taxon>
        <taxon>Pezizomycotina</taxon>
        <taxon>Leotiomycetes</taxon>
        <taxon>Helotiales</taxon>
        <taxon>Sclerotiniaceae</taxon>
        <taxon>Monilinia</taxon>
    </lineage>
</organism>
<protein>
    <recommendedName>
        <fullName evidence="1">2EXR domain-containing protein</fullName>
    </recommendedName>
</protein>
<dbReference type="OrthoDB" id="3561020at2759"/>
<evidence type="ECO:0000313" key="2">
    <source>
        <dbReference type="EMBL" id="QSZ37774.1"/>
    </source>
</evidence>
<gene>
    <name evidence="2" type="ORF">DSL72_008873</name>
</gene>
<dbReference type="EMBL" id="CP063413">
    <property type="protein sequence ID" value="QSZ37774.1"/>
    <property type="molecule type" value="Genomic_DNA"/>
</dbReference>
<reference evidence="2" key="1">
    <citation type="submission" date="2020-10" db="EMBL/GenBank/DDBJ databases">
        <title>Genome Sequence of Monilinia vaccinii-corymbosi Sheds Light on Mummy Berry Disease Infection of Blueberry and Mating Type.</title>
        <authorList>
            <person name="Yow A.G."/>
            <person name="Zhang Y."/>
            <person name="Bansal K."/>
            <person name="Eacker S.M."/>
            <person name="Sullivan S."/>
            <person name="Liachko I."/>
            <person name="Cubeta M.A."/>
            <person name="Rollins J.A."/>
            <person name="Ashrafi H."/>
        </authorList>
    </citation>
    <scope>NUCLEOTIDE SEQUENCE</scope>
    <source>
        <strain evidence="2">RL-1</strain>
    </source>
</reference>
<feature type="domain" description="2EXR" evidence="1">
    <location>
        <begin position="169"/>
        <end position="270"/>
    </location>
</feature>
<dbReference type="InterPro" id="IPR045518">
    <property type="entry name" value="2EXR"/>
</dbReference>
<proteinExistence type="predicted"/>
<evidence type="ECO:0000313" key="3">
    <source>
        <dbReference type="Proteomes" id="UP000672032"/>
    </source>
</evidence>
<dbReference type="PANTHER" id="PTHR35910:SF6">
    <property type="entry name" value="2EXR DOMAIN-CONTAINING PROTEIN"/>
    <property type="match status" value="1"/>
</dbReference>
<sequence length="387" mass="45009">MKKMKVSEMPTGMATAEIAPKIQPSECTSLLGISAFVTNRSPTKLILTFQFYTTQSSTFVEKAAAQRVDADYQLLIGLFSNLHLHDQIFFPTRSPDHNLASLKSLTFSDQNLNISFSKNHVEFLTRSQSKPICSLLSRSQSLPASMKNKKLYRHLQWNRRNGGSPLVAFTLFSKLPPELRVKIWQFSFVRRIIDIDPESMYLDKMLSGKNYTGTPNPVQLLVNQESRAEVKLQYKFSPNWTAQCNFLKPNLAERPLLTPEFGIYFHAEIDELRHSHDQRATSSLWRRWDYCILAREFQDIQTLIIRDAHWTAHDLMRKHCFRPIFHRLREVVIYLGELTIKNKANILHTELGRKQYLSFLKDWFTQAPGLEEDSQITIRVPVFTIHY</sequence>